<feature type="domain" description="MobA-like NTP transferase" evidence="1">
    <location>
        <begin position="7"/>
        <end position="164"/>
    </location>
</feature>
<dbReference type="CDD" id="cd04182">
    <property type="entry name" value="GT_2_like_f"/>
    <property type="match status" value="1"/>
</dbReference>
<evidence type="ECO:0000313" key="2">
    <source>
        <dbReference type="EMBL" id="TDT15559.1"/>
    </source>
</evidence>
<name>A0A4R7HYH0_9ACTN</name>
<dbReference type="InterPro" id="IPR029044">
    <property type="entry name" value="Nucleotide-diphossugar_trans"/>
</dbReference>
<gene>
    <name evidence="2" type="ORF">BDK89_1131</name>
</gene>
<keyword evidence="3" id="KW-1185">Reference proteome</keyword>
<dbReference type="RefSeq" id="WP_133867997.1">
    <property type="nucleotide sequence ID" value="NZ_SOAU01000001.1"/>
</dbReference>
<evidence type="ECO:0000313" key="3">
    <source>
        <dbReference type="Proteomes" id="UP000294558"/>
    </source>
</evidence>
<dbReference type="GO" id="GO:0016779">
    <property type="term" value="F:nucleotidyltransferase activity"/>
    <property type="evidence" value="ECO:0007669"/>
    <property type="project" value="UniProtKB-KW"/>
</dbReference>
<dbReference type="Gene3D" id="3.90.550.10">
    <property type="entry name" value="Spore Coat Polysaccharide Biosynthesis Protein SpsA, Chain A"/>
    <property type="match status" value="1"/>
</dbReference>
<accession>A0A4R7HYH0</accession>
<keyword evidence="2" id="KW-0808">Transferase</keyword>
<dbReference type="Proteomes" id="UP000294558">
    <property type="component" value="Unassembled WGS sequence"/>
</dbReference>
<dbReference type="PANTHER" id="PTHR43777">
    <property type="entry name" value="MOLYBDENUM COFACTOR CYTIDYLYLTRANSFERASE"/>
    <property type="match status" value="1"/>
</dbReference>
<dbReference type="EMBL" id="SOAU01000001">
    <property type="protein sequence ID" value="TDT15559.1"/>
    <property type="molecule type" value="Genomic_DNA"/>
</dbReference>
<evidence type="ECO:0000259" key="1">
    <source>
        <dbReference type="Pfam" id="PF12804"/>
    </source>
</evidence>
<dbReference type="AlphaFoldDB" id="A0A4R7HYH0"/>
<keyword evidence="2" id="KW-0548">Nucleotidyltransferase</keyword>
<organism evidence="2 3">
    <name type="scientific">Ilumatobacter fluminis</name>
    <dbReference type="NCBI Taxonomy" id="467091"/>
    <lineage>
        <taxon>Bacteria</taxon>
        <taxon>Bacillati</taxon>
        <taxon>Actinomycetota</taxon>
        <taxon>Acidimicrobiia</taxon>
        <taxon>Acidimicrobiales</taxon>
        <taxon>Ilumatobacteraceae</taxon>
        <taxon>Ilumatobacter</taxon>
    </lineage>
</organism>
<dbReference type="SUPFAM" id="SSF53448">
    <property type="entry name" value="Nucleotide-diphospho-sugar transferases"/>
    <property type="match status" value="1"/>
</dbReference>
<comment type="caution">
    <text evidence="2">The sequence shown here is derived from an EMBL/GenBank/DDBJ whole genome shotgun (WGS) entry which is preliminary data.</text>
</comment>
<dbReference type="PANTHER" id="PTHR43777:SF1">
    <property type="entry name" value="MOLYBDENUM COFACTOR CYTIDYLYLTRANSFERASE"/>
    <property type="match status" value="1"/>
</dbReference>
<protein>
    <submittedName>
        <fullName evidence="2">Molybdenum cofactor cytidylyltransferase/nicotine blue oxidoreductase</fullName>
    </submittedName>
</protein>
<dbReference type="OrthoDB" id="4427994at2"/>
<dbReference type="Pfam" id="PF12804">
    <property type="entry name" value="NTP_transf_3"/>
    <property type="match status" value="1"/>
</dbReference>
<reference evidence="2 3" key="1">
    <citation type="submission" date="2019-03" db="EMBL/GenBank/DDBJ databases">
        <title>Sequencing the genomes of 1000 actinobacteria strains.</title>
        <authorList>
            <person name="Klenk H.-P."/>
        </authorList>
    </citation>
    <scope>NUCLEOTIDE SEQUENCE [LARGE SCALE GENOMIC DNA]</scope>
    <source>
        <strain evidence="2 3">DSM 18936</strain>
    </source>
</reference>
<dbReference type="InterPro" id="IPR025877">
    <property type="entry name" value="MobA-like_NTP_Trfase"/>
</dbReference>
<proteinExistence type="predicted"/>
<sequence length="200" mass="20966">MLSPTIAVLLAAGAGSRFDGGGHKLDAELDGATVADHAVRAAVAAGIGPVIVVTGAVEPALSATHFDRAVDVTLVANPDWAAGQSTSLQVAVDAAQTRHAHAIVVGLADQPFVDPTAWRSVAASRSPIAVAEYDGRPRNPVRLHHSVWPLLPTVGDHGARHLIRLRPELVERVPCQGSDADIDTLEDLRSWQNRSSTNSP</sequence>